<dbReference type="Pfam" id="PF01490">
    <property type="entry name" value="Aa_trans"/>
    <property type="match status" value="2"/>
</dbReference>
<feature type="transmembrane region" description="Helical" evidence="6">
    <location>
        <begin position="29"/>
        <end position="49"/>
    </location>
</feature>
<comment type="subcellular location">
    <subcellularLocation>
        <location evidence="1">Membrane</location>
        <topology evidence="1">Multi-pass membrane protein</topology>
    </subcellularLocation>
</comment>
<feature type="transmembrane region" description="Helical" evidence="6">
    <location>
        <begin position="695"/>
        <end position="717"/>
    </location>
</feature>
<dbReference type="EMBL" id="JARAKH010000046">
    <property type="protein sequence ID" value="KAK8378054.1"/>
    <property type="molecule type" value="Genomic_DNA"/>
</dbReference>
<evidence type="ECO:0000256" key="6">
    <source>
        <dbReference type="SAM" id="Phobius"/>
    </source>
</evidence>
<feature type="transmembrane region" description="Helical" evidence="6">
    <location>
        <begin position="143"/>
        <end position="162"/>
    </location>
</feature>
<dbReference type="PANTHER" id="PTHR22950">
    <property type="entry name" value="AMINO ACID TRANSPORTER"/>
    <property type="match status" value="1"/>
</dbReference>
<feature type="transmembrane region" description="Helical" evidence="6">
    <location>
        <begin position="214"/>
        <end position="239"/>
    </location>
</feature>
<feature type="transmembrane region" description="Helical" evidence="6">
    <location>
        <begin position="619"/>
        <end position="639"/>
    </location>
</feature>
<dbReference type="AlphaFoldDB" id="A0AAW0ST01"/>
<feature type="chain" id="PRO_5043519520" description="Amino acid transporter transmembrane domain-containing protein" evidence="7">
    <location>
        <begin position="16"/>
        <end position="842"/>
    </location>
</feature>
<keyword evidence="3 6" id="KW-1133">Transmembrane helix</keyword>
<keyword evidence="7" id="KW-0732">Signal</keyword>
<evidence type="ECO:0000256" key="7">
    <source>
        <dbReference type="SAM" id="SignalP"/>
    </source>
</evidence>
<feature type="domain" description="Amino acid transporter transmembrane" evidence="8">
    <location>
        <begin position="440"/>
        <end position="822"/>
    </location>
</feature>
<comment type="caution">
    <text evidence="9">The sequence shown here is derived from an EMBL/GenBank/DDBJ whole genome shotgun (WGS) entry which is preliminary data.</text>
</comment>
<evidence type="ECO:0000256" key="3">
    <source>
        <dbReference type="ARBA" id="ARBA00022989"/>
    </source>
</evidence>
<keyword evidence="4 6" id="KW-0472">Membrane</keyword>
<feature type="signal peptide" evidence="7">
    <location>
        <begin position="1"/>
        <end position="15"/>
    </location>
</feature>
<feature type="transmembrane region" description="Helical" evidence="6">
    <location>
        <begin position="301"/>
        <end position="318"/>
    </location>
</feature>
<dbReference type="FunFam" id="1.20.1740.10:FF:000052">
    <property type="entry name" value="Lysine histidine transporter-like 3"/>
    <property type="match status" value="1"/>
</dbReference>
<feature type="transmembrane region" description="Helical" evidence="6">
    <location>
        <begin position="580"/>
        <end position="599"/>
    </location>
</feature>
<feature type="compositionally biased region" description="Low complexity" evidence="5">
    <location>
        <begin position="401"/>
        <end position="420"/>
    </location>
</feature>
<feature type="transmembrane region" description="Helical" evidence="6">
    <location>
        <begin position="465"/>
        <end position="486"/>
    </location>
</feature>
<feature type="transmembrane region" description="Helical" evidence="6">
    <location>
        <begin position="554"/>
        <end position="573"/>
    </location>
</feature>
<dbReference type="Proteomes" id="UP001487740">
    <property type="component" value="Unassembled WGS sequence"/>
</dbReference>
<evidence type="ECO:0000259" key="8">
    <source>
        <dbReference type="Pfam" id="PF01490"/>
    </source>
</evidence>
<evidence type="ECO:0000313" key="10">
    <source>
        <dbReference type="Proteomes" id="UP001487740"/>
    </source>
</evidence>
<reference evidence="9 10" key="1">
    <citation type="submission" date="2023-03" db="EMBL/GenBank/DDBJ databases">
        <title>High-quality genome of Scylla paramamosain provides insights in environmental adaptation.</title>
        <authorList>
            <person name="Zhang L."/>
        </authorList>
    </citation>
    <scope>NUCLEOTIDE SEQUENCE [LARGE SCALE GENOMIC DNA]</scope>
    <source>
        <strain evidence="9">LZ_2023a</strain>
        <tissue evidence="9">Muscle</tissue>
    </source>
</reference>
<dbReference type="GO" id="GO:0005774">
    <property type="term" value="C:vacuolar membrane"/>
    <property type="evidence" value="ECO:0007669"/>
    <property type="project" value="TreeGrafter"/>
</dbReference>
<feature type="region of interest" description="Disordered" evidence="5">
    <location>
        <begin position="401"/>
        <end position="430"/>
    </location>
</feature>
<sequence length="842" mass="90638">MAMTALLLVAQMAGAGFLSLPKALANSGWFGVVMMVVFCVTIGFSGTRLGQCWVMLEERWPALYAGGSRQPYMDIAGVTLGKPGRLLALVSVFAAIYGVSTVFLILISSFMNELLPVLSNCEWLLVAGGIVLPFTWLGTPKDFWQLSVVAAASTGLACLVIFVELLVEAPGFPEPQYTNPTVYTFALGFASILFAFGGASVFPTIQNDMADRALFGRSVALAFLGLLLMYLPVTLAGYIVLGYEVKSNILFDVDTSKAVIKVAIVMEVLNLTGTYIITTNPVFQLFEEVLGVENRFGWQRCALRTSIMVVQLLIGLAIPRFDMIVNLVGGSTVPICSFILPGIMYLRLADMEGDWKKRFVPLWERTLLILIVGVGVVGGITSTTTSIMDIVNPKGVENMSLDSHSMSSSSSSSSPQADMTDSSKKTKGTGGAKNGLGYATTALFLITQMAGAGFLSLPRATANTGWLGVVMMLVFCVGVGFAGTRLGKSWVMLEERWPHLYAGGSRQPYMDIAGEALGKPGRVFALVCVFLTLFGSSTVYLILMASFIEKLAPVLSVCEWLCVVTLVVLPFTWLGTPKDFWQASVVAAASTALACLVIFVELLVEAPGFPEPQYTNPTVYTFALGFASILFAFGGASVFPTIQNDMADRALFGRSVVIAFLGLLLMYLPVAITGYAVLGDAVEGNILFNVETDKAVIKAAMVMEVLNLAGTYIITCNPVYQVFEDQLNIEKGFGWRRCTLRSCIVAAQLVLGLAIPKFDKILNLIGGSTVTACTFLLPGICYLRLADRKGEWQQRFVPLWERTALILTICVGVVGGVVSTVSAVMDIVNPDSMGQSCFADFN</sequence>
<keyword evidence="10" id="KW-1185">Reference proteome</keyword>
<gene>
    <name evidence="9" type="ORF">O3P69_018776</name>
</gene>
<dbReference type="GO" id="GO:0015179">
    <property type="term" value="F:L-amino acid transmembrane transporter activity"/>
    <property type="evidence" value="ECO:0007669"/>
    <property type="project" value="TreeGrafter"/>
</dbReference>
<evidence type="ECO:0000256" key="4">
    <source>
        <dbReference type="ARBA" id="ARBA00023136"/>
    </source>
</evidence>
<name>A0AAW0ST01_SCYPA</name>
<feature type="transmembrane region" description="Helical" evidence="6">
    <location>
        <begin position="523"/>
        <end position="548"/>
    </location>
</feature>
<feature type="transmembrane region" description="Helical" evidence="6">
    <location>
        <begin position="804"/>
        <end position="825"/>
    </location>
</feature>
<evidence type="ECO:0000256" key="5">
    <source>
        <dbReference type="SAM" id="MobiDB-lite"/>
    </source>
</evidence>
<proteinExistence type="predicted"/>
<evidence type="ECO:0000313" key="9">
    <source>
        <dbReference type="EMBL" id="KAK8378054.1"/>
    </source>
</evidence>
<dbReference type="InterPro" id="IPR013057">
    <property type="entry name" value="AA_transpt_TM"/>
</dbReference>
<feature type="domain" description="Amino acid transporter transmembrane" evidence="8">
    <location>
        <begin position="3"/>
        <end position="383"/>
    </location>
</feature>
<feature type="transmembrane region" description="Helical" evidence="6">
    <location>
        <begin position="367"/>
        <end position="391"/>
    </location>
</feature>
<feature type="transmembrane region" description="Helical" evidence="6">
    <location>
        <begin position="651"/>
        <end position="675"/>
    </location>
</feature>
<dbReference type="Gene3D" id="1.20.1740.10">
    <property type="entry name" value="Amino acid/polyamine transporter I"/>
    <property type="match status" value="1"/>
</dbReference>
<keyword evidence="2 6" id="KW-0812">Transmembrane</keyword>
<protein>
    <recommendedName>
        <fullName evidence="8">Amino acid transporter transmembrane domain-containing protein</fullName>
    </recommendedName>
</protein>
<feature type="transmembrane region" description="Helical" evidence="6">
    <location>
        <begin position="761"/>
        <end position="783"/>
    </location>
</feature>
<feature type="transmembrane region" description="Helical" evidence="6">
    <location>
        <begin position="324"/>
        <end position="346"/>
    </location>
</feature>
<accession>A0AAW0ST01</accession>
<feature type="transmembrane region" description="Helical" evidence="6">
    <location>
        <begin position="182"/>
        <end position="202"/>
    </location>
</feature>
<feature type="transmembrane region" description="Helical" evidence="6">
    <location>
        <begin position="117"/>
        <end position="136"/>
    </location>
</feature>
<evidence type="ECO:0000256" key="1">
    <source>
        <dbReference type="ARBA" id="ARBA00004141"/>
    </source>
</evidence>
<evidence type="ECO:0000256" key="2">
    <source>
        <dbReference type="ARBA" id="ARBA00022692"/>
    </source>
</evidence>
<feature type="transmembrane region" description="Helical" evidence="6">
    <location>
        <begin position="86"/>
        <end position="111"/>
    </location>
</feature>
<dbReference type="PANTHER" id="PTHR22950:SF703">
    <property type="entry name" value="AMINO ACID TRANSPORTER TRANSMEMBRANE DOMAIN-CONTAINING PROTEIN"/>
    <property type="match status" value="1"/>
</dbReference>
<organism evidence="9 10">
    <name type="scientific">Scylla paramamosain</name>
    <name type="common">Mud crab</name>
    <dbReference type="NCBI Taxonomy" id="85552"/>
    <lineage>
        <taxon>Eukaryota</taxon>
        <taxon>Metazoa</taxon>
        <taxon>Ecdysozoa</taxon>
        <taxon>Arthropoda</taxon>
        <taxon>Crustacea</taxon>
        <taxon>Multicrustacea</taxon>
        <taxon>Malacostraca</taxon>
        <taxon>Eumalacostraca</taxon>
        <taxon>Eucarida</taxon>
        <taxon>Decapoda</taxon>
        <taxon>Pleocyemata</taxon>
        <taxon>Brachyura</taxon>
        <taxon>Eubrachyura</taxon>
        <taxon>Portunoidea</taxon>
        <taxon>Portunidae</taxon>
        <taxon>Portuninae</taxon>
        <taxon>Scylla</taxon>
    </lineage>
</organism>